<keyword evidence="4" id="KW-1185">Reference proteome</keyword>
<protein>
    <submittedName>
        <fullName evidence="3">Carbon-nitrogen hydrolase</fullName>
    </submittedName>
</protein>
<dbReference type="GO" id="GO:0016787">
    <property type="term" value="F:hydrolase activity"/>
    <property type="evidence" value="ECO:0007669"/>
    <property type="project" value="UniProtKB-KW"/>
</dbReference>
<accession>A0ABN2GK40</accession>
<dbReference type="PANTHER" id="PTHR43674:SF2">
    <property type="entry name" value="BETA-UREIDOPROPIONASE"/>
    <property type="match status" value="1"/>
</dbReference>
<evidence type="ECO:0000313" key="4">
    <source>
        <dbReference type="Proteomes" id="UP001500618"/>
    </source>
</evidence>
<comment type="caution">
    <text evidence="3">The sequence shown here is derived from an EMBL/GenBank/DDBJ whole genome shotgun (WGS) entry which is preliminary data.</text>
</comment>
<keyword evidence="1 3" id="KW-0378">Hydrolase</keyword>
<dbReference type="PANTHER" id="PTHR43674">
    <property type="entry name" value="NITRILASE C965.09-RELATED"/>
    <property type="match status" value="1"/>
</dbReference>
<dbReference type="InterPro" id="IPR050345">
    <property type="entry name" value="Aliph_Amidase/BUP"/>
</dbReference>
<organism evidence="3 4">
    <name type="scientific">Fodinicola feengrottensis</name>
    <dbReference type="NCBI Taxonomy" id="435914"/>
    <lineage>
        <taxon>Bacteria</taxon>
        <taxon>Bacillati</taxon>
        <taxon>Actinomycetota</taxon>
        <taxon>Actinomycetes</taxon>
        <taxon>Mycobacteriales</taxon>
        <taxon>Fodinicola</taxon>
    </lineage>
</organism>
<dbReference type="InterPro" id="IPR036526">
    <property type="entry name" value="C-N_Hydrolase_sf"/>
</dbReference>
<feature type="domain" description="CN hydrolase" evidence="2">
    <location>
        <begin position="17"/>
        <end position="263"/>
    </location>
</feature>
<gene>
    <name evidence="3" type="ORF">GCM10009765_22230</name>
</gene>
<dbReference type="SUPFAM" id="SSF56317">
    <property type="entry name" value="Carbon-nitrogen hydrolase"/>
    <property type="match status" value="1"/>
</dbReference>
<dbReference type="Pfam" id="PF00795">
    <property type="entry name" value="CN_hydrolase"/>
    <property type="match status" value="1"/>
</dbReference>
<dbReference type="EMBL" id="BAAANY010000008">
    <property type="protein sequence ID" value="GAA1672414.1"/>
    <property type="molecule type" value="Genomic_DNA"/>
</dbReference>
<dbReference type="PROSITE" id="PS50263">
    <property type="entry name" value="CN_HYDROLASE"/>
    <property type="match status" value="1"/>
</dbReference>
<proteinExistence type="predicted"/>
<dbReference type="Gene3D" id="3.60.110.10">
    <property type="entry name" value="Carbon-nitrogen hydrolase"/>
    <property type="match status" value="1"/>
</dbReference>
<name>A0ABN2GK40_9ACTN</name>
<evidence type="ECO:0000259" key="2">
    <source>
        <dbReference type="PROSITE" id="PS50263"/>
    </source>
</evidence>
<dbReference type="InterPro" id="IPR003010">
    <property type="entry name" value="C-N_Hydrolase"/>
</dbReference>
<sequence length="298" mass="32612">MTAPTLSARLVSGVGIMRVLLGQLASALGDVDANLNTATKVVAEAAAQDVDLVVFPELFLHGYALGRIGDDRSIPATDERLRELSTLGPDVLIGYHEDGGSRTYNTASYLCAGRTVHPHRKLFLPTYLTWEERKHVNPGQSMRSYDTPFGRMATLLCNDAWQAVLPWLAVQDGAEVLLVPTNSATSPDPARTEPVSLDTVIYWQQLLISIARMQQCWVVFVNRVGIEAGVTFWGGSQVINPSGEIIGAAPKWHQAMHVVDIDVHAAKRRRRSMPLVNEARLGLIGREIDRLIKEGGDA</sequence>
<evidence type="ECO:0000313" key="3">
    <source>
        <dbReference type="EMBL" id="GAA1672414.1"/>
    </source>
</evidence>
<dbReference type="Proteomes" id="UP001500618">
    <property type="component" value="Unassembled WGS sequence"/>
</dbReference>
<evidence type="ECO:0000256" key="1">
    <source>
        <dbReference type="ARBA" id="ARBA00022801"/>
    </source>
</evidence>
<reference evidence="3 4" key="1">
    <citation type="journal article" date="2019" name="Int. J. Syst. Evol. Microbiol.">
        <title>The Global Catalogue of Microorganisms (GCM) 10K type strain sequencing project: providing services to taxonomists for standard genome sequencing and annotation.</title>
        <authorList>
            <consortium name="The Broad Institute Genomics Platform"/>
            <consortium name="The Broad Institute Genome Sequencing Center for Infectious Disease"/>
            <person name="Wu L."/>
            <person name="Ma J."/>
        </authorList>
    </citation>
    <scope>NUCLEOTIDE SEQUENCE [LARGE SCALE GENOMIC DNA]</scope>
    <source>
        <strain evidence="3 4">JCM 14718</strain>
    </source>
</reference>